<accession>A0A6G0XEF6</accession>
<sequence length="496" mass="55218">MVRIVPSIVALLAATVTAVPHVNPLVLLANVIKAESPQIEQVSTTELFFDKQLLDHNVQACGGEPKYWSHRYYVNDAYYKGPGSPVFLYVEGESPADPFWIINENVHIVILAKKLGALLVSIEHRFYGKSQPLPDWSVESFKYLTMRQAVDDIAHFQDYFSQSRNLTKDTKWVTFGGSYPGQITAYTKLFHPERFAGAVASSATINLITDYPGYAETVADDMKKKGGQQCLDTLRAGLKAVHQLVASNKTEDKATLKKLFNPCDEIVTELDKATFESFLFYPYQGFAQSNDVAAYNVTSVCLDLNAQNGLSPLEKVAKINLRTLSKFTNCTNANYEANMVAGYLDTTSNEDFANRQYQWTMCLEGGGAQTTAGSDSPFSELKYITLDHVWYPICKDAYGLSRESVDASMDRAQKYYQGLHPDVENVVFPGGSFDPWRGLCLDNSSVLLHNSSKVVYIDGVSHCGDMVVRKLYNDTAPLVWARQAIEAKIREFIGGP</sequence>
<dbReference type="Gene3D" id="3.40.50.1820">
    <property type="entry name" value="alpha/beta hydrolase"/>
    <property type="match status" value="1"/>
</dbReference>
<comment type="similarity">
    <text evidence="1">Belongs to the peptidase S28 family.</text>
</comment>
<dbReference type="InterPro" id="IPR042269">
    <property type="entry name" value="Ser_carbopepase_S28_SKS"/>
</dbReference>
<feature type="signal peptide" evidence="6">
    <location>
        <begin position="1"/>
        <end position="18"/>
    </location>
</feature>
<dbReference type="SUPFAM" id="SSF53474">
    <property type="entry name" value="alpha/beta-Hydrolases"/>
    <property type="match status" value="1"/>
</dbReference>
<dbReference type="Proteomes" id="UP000481153">
    <property type="component" value="Unassembled WGS sequence"/>
</dbReference>
<dbReference type="Pfam" id="PF05577">
    <property type="entry name" value="Peptidase_S28"/>
    <property type="match status" value="1"/>
</dbReference>
<organism evidence="7 8">
    <name type="scientific">Aphanomyces euteiches</name>
    <dbReference type="NCBI Taxonomy" id="100861"/>
    <lineage>
        <taxon>Eukaryota</taxon>
        <taxon>Sar</taxon>
        <taxon>Stramenopiles</taxon>
        <taxon>Oomycota</taxon>
        <taxon>Saprolegniomycetes</taxon>
        <taxon>Saprolegniales</taxon>
        <taxon>Verrucalvaceae</taxon>
        <taxon>Aphanomyces</taxon>
    </lineage>
</organism>
<evidence type="ECO:0000256" key="3">
    <source>
        <dbReference type="ARBA" id="ARBA00022729"/>
    </source>
</evidence>
<evidence type="ECO:0000313" key="7">
    <source>
        <dbReference type="EMBL" id="KAF0738547.1"/>
    </source>
</evidence>
<feature type="chain" id="PRO_5026090979" evidence="6">
    <location>
        <begin position="19"/>
        <end position="496"/>
    </location>
</feature>
<evidence type="ECO:0000256" key="5">
    <source>
        <dbReference type="ARBA" id="ARBA00023180"/>
    </source>
</evidence>
<dbReference type="VEuPathDB" id="FungiDB:AeMF1_005942"/>
<name>A0A6G0XEF6_9STRA</name>
<evidence type="ECO:0000256" key="6">
    <source>
        <dbReference type="SAM" id="SignalP"/>
    </source>
</evidence>
<evidence type="ECO:0000256" key="1">
    <source>
        <dbReference type="ARBA" id="ARBA00011079"/>
    </source>
</evidence>
<evidence type="ECO:0000256" key="2">
    <source>
        <dbReference type="ARBA" id="ARBA00022670"/>
    </source>
</evidence>
<proteinExistence type="inferred from homology"/>
<reference evidence="7 8" key="1">
    <citation type="submission" date="2019-07" db="EMBL/GenBank/DDBJ databases">
        <title>Genomics analysis of Aphanomyces spp. identifies a new class of oomycete effector associated with host adaptation.</title>
        <authorList>
            <person name="Gaulin E."/>
        </authorList>
    </citation>
    <scope>NUCLEOTIDE SEQUENCE [LARGE SCALE GENOMIC DNA]</scope>
    <source>
        <strain evidence="7 8">ATCC 201684</strain>
    </source>
</reference>
<dbReference type="InterPro" id="IPR029058">
    <property type="entry name" value="AB_hydrolase_fold"/>
</dbReference>
<dbReference type="Gene3D" id="1.20.120.980">
    <property type="entry name" value="Serine carboxypeptidase S28, SKS domain"/>
    <property type="match status" value="1"/>
</dbReference>
<dbReference type="GO" id="GO:0008239">
    <property type="term" value="F:dipeptidyl-peptidase activity"/>
    <property type="evidence" value="ECO:0007669"/>
    <property type="project" value="TreeGrafter"/>
</dbReference>
<dbReference type="EMBL" id="VJMJ01000073">
    <property type="protein sequence ID" value="KAF0738547.1"/>
    <property type="molecule type" value="Genomic_DNA"/>
</dbReference>
<dbReference type="PANTHER" id="PTHR11010">
    <property type="entry name" value="PROTEASE S28 PRO-X CARBOXYPEPTIDASE-RELATED"/>
    <property type="match status" value="1"/>
</dbReference>
<keyword evidence="2" id="KW-0645">Protease</keyword>
<dbReference type="PANTHER" id="PTHR11010:SF117">
    <property type="entry name" value="SERINE PROTEASE 16"/>
    <property type="match status" value="1"/>
</dbReference>
<evidence type="ECO:0000256" key="4">
    <source>
        <dbReference type="ARBA" id="ARBA00022801"/>
    </source>
</evidence>
<dbReference type="GO" id="GO:0006508">
    <property type="term" value="P:proteolysis"/>
    <property type="evidence" value="ECO:0007669"/>
    <property type="project" value="UniProtKB-KW"/>
</dbReference>
<keyword evidence="5" id="KW-0325">Glycoprotein</keyword>
<dbReference type="GO" id="GO:0070008">
    <property type="term" value="F:serine-type exopeptidase activity"/>
    <property type="evidence" value="ECO:0007669"/>
    <property type="project" value="InterPro"/>
</dbReference>
<comment type="caution">
    <text evidence="7">The sequence shown here is derived from an EMBL/GenBank/DDBJ whole genome shotgun (WGS) entry which is preliminary data.</text>
</comment>
<dbReference type="AlphaFoldDB" id="A0A6G0XEF6"/>
<dbReference type="InterPro" id="IPR008758">
    <property type="entry name" value="Peptidase_S28"/>
</dbReference>
<keyword evidence="8" id="KW-1185">Reference proteome</keyword>
<keyword evidence="4" id="KW-0378">Hydrolase</keyword>
<gene>
    <name evidence="7" type="ORF">Ae201684_005659</name>
</gene>
<keyword evidence="3 6" id="KW-0732">Signal</keyword>
<evidence type="ECO:0000313" key="8">
    <source>
        <dbReference type="Proteomes" id="UP000481153"/>
    </source>
</evidence>
<protein>
    <submittedName>
        <fullName evidence="7">Uncharacterized protein</fullName>
    </submittedName>
</protein>